<geneLocation type="plasmid" evidence="2 3">
    <name>unnamed1</name>
</geneLocation>
<dbReference type="RefSeq" id="WP_163588910.1">
    <property type="nucleotide sequence ID" value="NZ_CP040855.1"/>
</dbReference>
<name>A0A9X7THX1_LACJH</name>
<sequence length="404" mass="45009">MISKKKNVMYVSNDLGYGVIKAHFDEEPVKQDSVYTQIYSSPTWENIDLTNGDEVDNVIKNLLDKLDVSINDRRYLIGKAALDSLNGTVSLQMDSPNGKANGNSAIILPLAYIAGRAIQKSYYDDSDEFVIGDPIQVNVTLVTALPISESRDENGEDTRPKYVARFTDKIHTVVVHSLGEDIVVRVKFDQVVVLKEGQIAASSAIKHGNNQLAKKLIEQVKQNYPDKAEIAESLILEGTDYISIDIGQGTTDMALFYDGSVNDFSYSINSGFGNILEDTYNQFHNPLITKKEDFVKVWKGQTNLDSLSTEIDEKIQENSNTLQTQIISGLTNLLRKNPATQVIYIFGGGSVPMIERYHLEERIKDRVSSLQSPAVVVWVGKEYAQDLNEIALKNISDYLKAQAK</sequence>
<protein>
    <submittedName>
        <fullName evidence="2">ParM/StbA family protein</fullName>
    </submittedName>
</protein>
<dbReference type="Gene3D" id="3.30.420.40">
    <property type="match status" value="2"/>
</dbReference>
<dbReference type="CDD" id="cd24023">
    <property type="entry name" value="ASKHA_NBD_ParM_Alp7A-like"/>
    <property type="match status" value="1"/>
</dbReference>
<evidence type="ECO:0000313" key="2">
    <source>
        <dbReference type="EMBL" id="QIA88530.1"/>
    </source>
</evidence>
<evidence type="ECO:0000313" key="3">
    <source>
        <dbReference type="Proteomes" id="UP000464749"/>
    </source>
</evidence>
<dbReference type="Proteomes" id="UP000464749">
    <property type="component" value="Plasmid unnamed1"/>
</dbReference>
<dbReference type="InterPro" id="IPR040607">
    <property type="entry name" value="ALP_N"/>
</dbReference>
<organism evidence="2 3">
    <name type="scientific">Lactobacillus johnsonii</name>
    <dbReference type="NCBI Taxonomy" id="33959"/>
    <lineage>
        <taxon>Bacteria</taxon>
        <taxon>Bacillati</taxon>
        <taxon>Bacillota</taxon>
        <taxon>Bacilli</taxon>
        <taxon>Lactobacillales</taxon>
        <taxon>Lactobacillaceae</taxon>
        <taxon>Lactobacillus</taxon>
    </lineage>
</organism>
<feature type="domain" description="Actin-like protein N-terminal" evidence="1">
    <location>
        <begin position="14"/>
        <end position="197"/>
    </location>
</feature>
<dbReference type="EMBL" id="CP040855">
    <property type="protein sequence ID" value="QIA88530.1"/>
    <property type="molecule type" value="Genomic_DNA"/>
</dbReference>
<dbReference type="Pfam" id="PF17989">
    <property type="entry name" value="ALP_N"/>
    <property type="match status" value="1"/>
</dbReference>
<dbReference type="AlphaFoldDB" id="A0A9X7THX1"/>
<gene>
    <name evidence="2" type="ORF">FEE39_09815</name>
</gene>
<dbReference type="SUPFAM" id="SSF53067">
    <property type="entry name" value="Actin-like ATPase domain"/>
    <property type="match status" value="2"/>
</dbReference>
<reference evidence="2 3" key="1">
    <citation type="submission" date="2019-06" db="EMBL/GenBank/DDBJ databases">
        <title>Whole genome sequencing of Lactobacillus johnsonii strain G2A.</title>
        <authorList>
            <person name="Conlan S."/>
            <person name="Thomas P.J."/>
            <person name="Mullikin J."/>
            <person name="Singer J."/>
            <person name="Weaver C."/>
            <person name="Segre J.A."/>
        </authorList>
    </citation>
    <scope>NUCLEOTIDE SEQUENCE [LARGE SCALE GENOMIC DNA]</scope>
    <source>
        <strain evidence="2 3">G2A</strain>
        <plasmid evidence="2 3">unnamed1</plasmid>
    </source>
</reference>
<accession>A0A9X7THX1</accession>
<dbReference type="InterPro" id="IPR043129">
    <property type="entry name" value="ATPase_NBD"/>
</dbReference>
<keyword evidence="2" id="KW-0614">Plasmid</keyword>
<evidence type="ECO:0000259" key="1">
    <source>
        <dbReference type="Pfam" id="PF17989"/>
    </source>
</evidence>
<proteinExistence type="predicted"/>